<feature type="domain" description="Cyclin C-terminal" evidence="2">
    <location>
        <begin position="4"/>
        <end position="130"/>
    </location>
</feature>
<evidence type="ECO:0000256" key="1">
    <source>
        <dbReference type="SAM" id="MobiDB-lite"/>
    </source>
</evidence>
<dbReference type="Gene3D" id="1.10.472.10">
    <property type="entry name" value="Cyclin-like"/>
    <property type="match status" value="1"/>
</dbReference>
<proteinExistence type="predicted"/>
<gene>
    <name evidence="3" type="ORF">GOCE00092_LOCUS18542</name>
</gene>
<dbReference type="EMBL" id="HBGK01035830">
    <property type="protein sequence ID" value="CAD9294483.1"/>
    <property type="molecule type" value="Transcribed_RNA"/>
</dbReference>
<dbReference type="SUPFAM" id="SSF47954">
    <property type="entry name" value="Cyclin-like"/>
    <property type="match status" value="1"/>
</dbReference>
<sequence>MNPPTMESFVRTILSRCELTGITDEGVMMRRDILPQHVKQHILKLSKEQLEASRQDYSFIQVRPSKLAAAAVSNSLRSLGTEFSFSLGATVDPMVAAMLAPSLPSSATLPSPCASFDSSKQGGVMHYESKHGEGESTGHPSSSPKCVSGCHR</sequence>
<evidence type="ECO:0000313" key="3">
    <source>
        <dbReference type="EMBL" id="CAD9294483.1"/>
    </source>
</evidence>
<dbReference type="InterPro" id="IPR004367">
    <property type="entry name" value="Cyclin_C-dom"/>
</dbReference>
<reference evidence="3" key="1">
    <citation type="submission" date="2021-01" db="EMBL/GenBank/DDBJ databases">
        <authorList>
            <person name="Corre E."/>
            <person name="Pelletier E."/>
            <person name="Niang G."/>
            <person name="Scheremetjew M."/>
            <person name="Finn R."/>
            <person name="Kale V."/>
            <person name="Holt S."/>
            <person name="Cochrane G."/>
            <person name="Meng A."/>
            <person name="Brown T."/>
            <person name="Cohen L."/>
        </authorList>
    </citation>
    <scope>NUCLEOTIDE SEQUENCE</scope>
    <source>
        <strain evidence="3">CCMP 410</strain>
    </source>
</reference>
<feature type="compositionally biased region" description="Basic and acidic residues" evidence="1">
    <location>
        <begin position="127"/>
        <end position="136"/>
    </location>
</feature>
<dbReference type="SMART" id="SM01332">
    <property type="entry name" value="Cyclin_C"/>
    <property type="match status" value="1"/>
</dbReference>
<dbReference type="InterPro" id="IPR036915">
    <property type="entry name" value="Cyclin-like_sf"/>
</dbReference>
<feature type="region of interest" description="Disordered" evidence="1">
    <location>
        <begin position="120"/>
        <end position="152"/>
    </location>
</feature>
<accession>A0A7S1VBR8</accession>
<dbReference type="Pfam" id="PF02984">
    <property type="entry name" value="Cyclin_C"/>
    <property type="match status" value="1"/>
</dbReference>
<organism evidence="3">
    <name type="scientific">Grammatophora oceanica</name>
    <dbReference type="NCBI Taxonomy" id="210454"/>
    <lineage>
        <taxon>Eukaryota</taxon>
        <taxon>Sar</taxon>
        <taxon>Stramenopiles</taxon>
        <taxon>Ochrophyta</taxon>
        <taxon>Bacillariophyta</taxon>
        <taxon>Fragilariophyceae</taxon>
        <taxon>Fragilariophycidae</taxon>
        <taxon>Rhabdonematales</taxon>
        <taxon>Grammatophoraceae</taxon>
        <taxon>Grammatophora</taxon>
    </lineage>
</organism>
<name>A0A7S1VBR8_9STRA</name>
<protein>
    <recommendedName>
        <fullName evidence="2">Cyclin C-terminal domain-containing protein</fullName>
    </recommendedName>
</protein>
<evidence type="ECO:0000259" key="2">
    <source>
        <dbReference type="SMART" id="SM01332"/>
    </source>
</evidence>
<dbReference type="AlphaFoldDB" id="A0A7S1VBR8"/>